<dbReference type="InterPro" id="IPR041677">
    <property type="entry name" value="DNA2/NAM7_AAA_11"/>
</dbReference>
<dbReference type="GO" id="GO:0016787">
    <property type="term" value="F:hydrolase activity"/>
    <property type="evidence" value="ECO:0007669"/>
    <property type="project" value="UniProtKB-KW"/>
</dbReference>
<dbReference type="CDD" id="cd18042">
    <property type="entry name" value="DEXXQc_SETX"/>
    <property type="match status" value="1"/>
</dbReference>
<evidence type="ECO:0000256" key="3">
    <source>
        <dbReference type="ARBA" id="ARBA00022806"/>
    </source>
</evidence>
<evidence type="ECO:0000259" key="6">
    <source>
        <dbReference type="Pfam" id="PF13086"/>
    </source>
</evidence>
<dbReference type="InterPro" id="IPR045055">
    <property type="entry name" value="DNA2/NAM7-like"/>
</dbReference>
<dbReference type="Pfam" id="PF13087">
    <property type="entry name" value="AAA_12"/>
    <property type="match status" value="1"/>
</dbReference>
<dbReference type="InterPro" id="IPR027417">
    <property type="entry name" value="P-loop_NTPase"/>
</dbReference>
<dbReference type="AlphaFoldDB" id="A0AB34J375"/>
<dbReference type="CDD" id="cd18808">
    <property type="entry name" value="SF1_C_Upf1"/>
    <property type="match status" value="1"/>
</dbReference>
<evidence type="ECO:0000256" key="1">
    <source>
        <dbReference type="ARBA" id="ARBA00022741"/>
    </source>
</evidence>
<evidence type="ECO:0000313" key="9">
    <source>
        <dbReference type="Proteomes" id="UP001515480"/>
    </source>
</evidence>
<evidence type="ECO:0000256" key="2">
    <source>
        <dbReference type="ARBA" id="ARBA00022801"/>
    </source>
</evidence>
<dbReference type="Proteomes" id="UP001515480">
    <property type="component" value="Unassembled WGS sequence"/>
</dbReference>
<comment type="caution">
    <text evidence="8">The sequence shown here is derived from an EMBL/GenBank/DDBJ whole genome shotgun (WGS) entry which is preliminary data.</text>
</comment>
<proteinExistence type="predicted"/>
<dbReference type="InterPro" id="IPR047187">
    <property type="entry name" value="SF1_C_Upf1"/>
</dbReference>
<reference evidence="8 9" key="1">
    <citation type="journal article" date="2024" name="Science">
        <title>Giant polyketide synthase enzymes in the biosynthesis of giant marine polyether toxins.</title>
        <authorList>
            <person name="Fallon T.R."/>
            <person name="Shende V.V."/>
            <person name="Wierzbicki I.H."/>
            <person name="Pendleton A.L."/>
            <person name="Watervoot N.F."/>
            <person name="Auber R.P."/>
            <person name="Gonzalez D.J."/>
            <person name="Wisecaver J.H."/>
            <person name="Moore B.S."/>
        </authorList>
    </citation>
    <scope>NUCLEOTIDE SEQUENCE [LARGE SCALE GENOMIC DNA]</scope>
    <source>
        <strain evidence="8 9">12B1</strain>
    </source>
</reference>
<feature type="region of interest" description="Disordered" evidence="5">
    <location>
        <begin position="315"/>
        <end position="336"/>
    </location>
</feature>
<keyword evidence="4" id="KW-0067">ATP-binding</keyword>
<evidence type="ECO:0000256" key="5">
    <source>
        <dbReference type="SAM" id="MobiDB-lite"/>
    </source>
</evidence>
<dbReference type="PANTHER" id="PTHR10887:SF495">
    <property type="entry name" value="HELICASE SENATAXIN ISOFORM X1-RELATED"/>
    <property type="match status" value="1"/>
</dbReference>
<dbReference type="Pfam" id="PF13086">
    <property type="entry name" value="AAA_11"/>
    <property type="match status" value="2"/>
</dbReference>
<dbReference type="PANTHER" id="PTHR10887">
    <property type="entry name" value="DNA2/NAM7 HELICASE FAMILY"/>
    <property type="match status" value="1"/>
</dbReference>
<dbReference type="FunFam" id="3.40.50.300:FF:000326">
    <property type="entry name" value="P-loop containing nucleoside triphosphate hydrolase"/>
    <property type="match status" value="1"/>
</dbReference>
<organism evidence="8 9">
    <name type="scientific">Prymnesium parvum</name>
    <name type="common">Toxic golden alga</name>
    <dbReference type="NCBI Taxonomy" id="97485"/>
    <lineage>
        <taxon>Eukaryota</taxon>
        <taxon>Haptista</taxon>
        <taxon>Haptophyta</taxon>
        <taxon>Prymnesiophyceae</taxon>
        <taxon>Prymnesiales</taxon>
        <taxon>Prymnesiaceae</taxon>
        <taxon>Prymnesium</taxon>
    </lineage>
</organism>
<sequence length="817" mass="89650">MPFFQPSLDEMNKEVLAWDMHQMLEEKPMYTLRAVPLKFASIDEYLDVFEPLLLEECRAQTLRSMQENETAELHLQVSAVESAEPFRLISFELPDASAVAFLENDLVFISYERLDGLADEGEGGLPRPPQQFHALGIVQGTWATSIRVKLYLPELPTPRLTPSQHKRLCLLRKVMVPSSGKWFLRKLSNMALYSARDLAISPMILAPADTFGPSAQAPPSLEPSRVLLNAIEAKHNPSQLIAIRNALCGRGITLIQGPPGTGKTNTILGMLSVLLSAAQSPHSASTAAASTPPFPPPAAYSSAYRRDCYRKASPWLSPRREEAPPPAAAPATHTLPPHPFPRANETDMWVHLGKTSAEEPPKHVLVCAPSNAATDEIVSRLLQRDGAGGMLDAHGEPYIPMVVRVGPNVKETLLDVALDTMARQRMVEGGEHTSHEAARLAVLNEAQIVCTTLSCAGYTMFSQLKVGFDTVLIDEAAQAVEVSTLIPLKYGCRRLILIGDPEQLPATVFSQVATQHNYEQSLFQRLQLGGQRVTMLTTQYRMHPHISRFPGARFYLGALTDAAHLSEACEREWHKLRCFAPYVVYDVADGKATASNSSWLNETEACLAMLIARHLVEAYPRTISPLSIGIVTPYNGQVRHIRRLFASEFGDEMGSQFEVNSVDGFQGREKDIMILSCVRSDQGSQWRGIGFLKDERRVNVMLTRAKFSAFVLGHGETLKQAWIIPPVHCPPAHRSRAVAADPKDKLWGALFEDAAARGCVVTAHTPIRTWFEAAKKLPAKPHTAPVEESAEALAAADADAPAPAPAAKRRRGAAKGS</sequence>
<gene>
    <name evidence="8" type="ORF">AB1Y20_005083</name>
</gene>
<evidence type="ECO:0000313" key="8">
    <source>
        <dbReference type="EMBL" id="KAL1511797.1"/>
    </source>
</evidence>
<feature type="compositionally biased region" description="Basic residues" evidence="5">
    <location>
        <begin position="807"/>
        <end position="817"/>
    </location>
</feature>
<dbReference type="SUPFAM" id="SSF52540">
    <property type="entry name" value="P-loop containing nucleoside triphosphate hydrolases"/>
    <property type="match status" value="1"/>
</dbReference>
<feature type="domain" description="DNA2/NAM7 helicase-like C-terminal" evidence="7">
    <location>
        <begin position="518"/>
        <end position="714"/>
    </location>
</feature>
<protein>
    <recommendedName>
        <fullName evidence="10">RNA helicase</fullName>
    </recommendedName>
</protein>
<dbReference type="GO" id="GO:0004386">
    <property type="term" value="F:helicase activity"/>
    <property type="evidence" value="ECO:0007669"/>
    <property type="project" value="UniProtKB-KW"/>
</dbReference>
<keyword evidence="9" id="KW-1185">Reference proteome</keyword>
<keyword evidence="1" id="KW-0547">Nucleotide-binding</keyword>
<feature type="domain" description="DNA2/NAM7 helicase helicase" evidence="6">
    <location>
        <begin position="235"/>
        <end position="428"/>
    </location>
</feature>
<dbReference type="GO" id="GO:0005694">
    <property type="term" value="C:chromosome"/>
    <property type="evidence" value="ECO:0007669"/>
    <property type="project" value="UniProtKB-ARBA"/>
</dbReference>
<dbReference type="GO" id="GO:0005524">
    <property type="term" value="F:ATP binding"/>
    <property type="evidence" value="ECO:0007669"/>
    <property type="project" value="UniProtKB-KW"/>
</dbReference>
<feature type="domain" description="DNA2/NAM7 helicase helicase" evidence="6">
    <location>
        <begin position="439"/>
        <end position="511"/>
    </location>
</feature>
<evidence type="ECO:0008006" key="10">
    <source>
        <dbReference type="Google" id="ProtNLM"/>
    </source>
</evidence>
<name>A0AB34J375_PRYPA</name>
<evidence type="ECO:0000256" key="4">
    <source>
        <dbReference type="ARBA" id="ARBA00022840"/>
    </source>
</evidence>
<dbReference type="InterPro" id="IPR041679">
    <property type="entry name" value="DNA2/NAM7-like_C"/>
</dbReference>
<accession>A0AB34J375</accession>
<dbReference type="Gene3D" id="3.40.50.300">
    <property type="entry name" value="P-loop containing nucleotide triphosphate hydrolases"/>
    <property type="match status" value="2"/>
</dbReference>
<keyword evidence="3" id="KW-0347">Helicase</keyword>
<dbReference type="EMBL" id="JBGBPQ010000013">
    <property type="protein sequence ID" value="KAL1511797.1"/>
    <property type="molecule type" value="Genomic_DNA"/>
</dbReference>
<evidence type="ECO:0000259" key="7">
    <source>
        <dbReference type="Pfam" id="PF13087"/>
    </source>
</evidence>
<feature type="region of interest" description="Disordered" evidence="5">
    <location>
        <begin position="778"/>
        <end position="817"/>
    </location>
</feature>
<keyword evidence="2" id="KW-0378">Hydrolase</keyword>